<feature type="transmembrane region" description="Helical" evidence="1">
    <location>
        <begin position="85"/>
        <end position="104"/>
    </location>
</feature>
<evidence type="ECO:0000256" key="1">
    <source>
        <dbReference type="SAM" id="Phobius"/>
    </source>
</evidence>
<sequence length="107" mass="12202">MVAIFLLYRHGNNIRLMYQKYHYSPVPCISHVIMLNAIGFVYFGSPAAGKPGMTGGVLPVILTGSCLTLLFWLSIRRSKYAWEDIVFIIFFLFVQGYKLGPVIYQTF</sequence>
<dbReference type="AlphaFoldDB" id="A0A365Y0H3"/>
<evidence type="ECO:0000313" key="3">
    <source>
        <dbReference type="Proteomes" id="UP000253410"/>
    </source>
</evidence>
<keyword evidence="1" id="KW-0472">Membrane</keyword>
<feature type="transmembrane region" description="Helical" evidence="1">
    <location>
        <begin position="21"/>
        <end position="43"/>
    </location>
</feature>
<evidence type="ECO:0000313" key="2">
    <source>
        <dbReference type="EMBL" id="RBL91335.1"/>
    </source>
</evidence>
<dbReference type="Proteomes" id="UP000253410">
    <property type="component" value="Unassembled WGS sequence"/>
</dbReference>
<organism evidence="2 3">
    <name type="scientific">Chitinophaga flava</name>
    <dbReference type="NCBI Taxonomy" id="2259036"/>
    <lineage>
        <taxon>Bacteria</taxon>
        <taxon>Pseudomonadati</taxon>
        <taxon>Bacteroidota</taxon>
        <taxon>Chitinophagia</taxon>
        <taxon>Chitinophagales</taxon>
        <taxon>Chitinophagaceae</taxon>
        <taxon>Chitinophaga</taxon>
    </lineage>
</organism>
<keyword evidence="1" id="KW-0812">Transmembrane</keyword>
<keyword evidence="1" id="KW-1133">Transmembrane helix</keyword>
<comment type="caution">
    <text evidence="2">The sequence shown here is derived from an EMBL/GenBank/DDBJ whole genome shotgun (WGS) entry which is preliminary data.</text>
</comment>
<accession>A0A365Y0H3</accession>
<dbReference type="EMBL" id="QFFJ01000001">
    <property type="protein sequence ID" value="RBL91335.1"/>
    <property type="molecule type" value="Genomic_DNA"/>
</dbReference>
<name>A0A365Y0H3_9BACT</name>
<protein>
    <submittedName>
        <fullName evidence="2">Uncharacterized protein</fullName>
    </submittedName>
</protein>
<proteinExistence type="predicted"/>
<gene>
    <name evidence="2" type="ORF">DF182_01540</name>
</gene>
<keyword evidence="3" id="KW-1185">Reference proteome</keyword>
<feature type="transmembrane region" description="Helical" evidence="1">
    <location>
        <begin position="55"/>
        <end position="73"/>
    </location>
</feature>
<reference evidence="2 3" key="1">
    <citation type="submission" date="2018-05" db="EMBL/GenBank/DDBJ databases">
        <title>Chitinophaga sp. K3CV102501T nov., isolated from isolated from a monsoon evergreen broad-leaved forest soil.</title>
        <authorList>
            <person name="Lv Y."/>
        </authorList>
    </citation>
    <scope>NUCLEOTIDE SEQUENCE [LARGE SCALE GENOMIC DNA]</scope>
    <source>
        <strain evidence="2 3">GDMCC 1.1325</strain>
    </source>
</reference>